<dbReference type="EMBL" id="CM044707">
    <property type="protein sequence ID" value="KAI5655145.1"/>
    <property type="molecule type" value="Genomic_DNA"/>
</dbReference>
<dbReference type="Proteomes" id="UP001060085">
    <property type="component" value="Linkage Group LG07"/>
</dbReference>
<protein>
    <submittedName>
        <fullName evidence="1">Uncharacterized protein</fullName>
    </submittedName>
</protein>
<comment type="caution">
    <text evidence="1">The sequence shown here is derived from an EMBL/GenBank/DDBJ whole genome shotgun (WGS) entry which is preliminary data.</text>
</comment>
<sequence length="663" mass="72925">MDMNCTDVGLWKAAVSSYKSQIESLNKPNLVSLDDFYTNELPILIKQRNPNPHITTPELSKLMQWKLTRGKWRPRLLDFASSLDDDVVKSASQKAFQAFPDVSKAVTELTVLKGVGPATASAILAAYAPDIAPFMSDEAMEAAIGNTKDYTLKNYLVFVKRLQAKSEELTREGDPFTPSDVEKALWSSAIAAKLKESSTKPEGIPHILFLDLQNMTFVDRKHRRSPRAVPLLPQKSDGHSEFEFDGASYSGAVFNLSTTIVGAGIMALPETLKQLGTIPGLIVIILGAMLTQKSIEMILKFSRISKATSYANLAGQAFGGAGRTLLQVCIVINNVGTLVVYMIIIGDVLSGMWSAGVHHSGVMEEWFGQHWWISRSFLLLITTLFVFAPLISFKRVDSLRYTSALSVGLAVVFVVITAGVAIIKLMNGSIGMPRLLPELVDQASFWKLFTTVPVLVTAYICHHNVHPIENELKDPDQMNSIVRTSLVLCTTVYVATSFFGFLLFGDETLDDILANFDGNLGIPYSSLIDDVVRMSYVVHLMLVFPIVFFSLRLNLDGLFFPHAIPIVYDNRRFFSLTAGLMGFIFMGANCVPSIWDAFQFTGATATVCVGYIFPAAIALRHGTATKNDRLVSWIMILLAVSSSTVAICSDIYTVFSDSKIVKT</sequence>
<name>A0ACC0A4H6_CATRO</name>
<keyword evidence="2" id="KW-1185">Reference proteome</keyword>
<accession>A0ACC0A4H6</accession>
<evidence type="ECO:0000313" key="1">
    <source>
        <dbReference type="EMBL" id="KAI5655145.1"/>
    </source>
</evidence>
<evidence type="ECO:0000313" key="2">
    <source>
        <dbReference type="Proteomes" id="UP001060085"/>
    </source>
</evidence>
<proteinExistence type="predicted"/>
<organism evidence="1 2">
    <name type="scientific">Catharanthus roseus</name>
    <name type="common">Madagascar periwinkle</name>
    <name type="synonym">Vinca rosea</name>
    <dbReference type="NCBI Taxonomy" id="4058"/>
    <lineage>
        <taxon>Eukaryota</taxon>
        <taxon>Viridiplantae</taxon>
        <taxon>Streptophyta</taxon>
        <taxon>Embryophyta</taxon>
        <taxon>Tracheophyta</taxon>
        <taxon>Spermatophyta</taxon>
        <taxon>Magnoliopsida</taxon>
        <taxon>eudicotyledons</taxon>
        <taxon>Gunneridae</taxon>
        <taxon>Pentapetalae</taxon>
        <taxon>asterids</taxon>
        <taxon>lamiids</taxon>
        <taxon>Gentianales</taxon>
        <taxon>Apocynaceae</taxon>
        <taxon>Rauvolfioideae</taxon>
        <taxon>Vinceae</taxon>
        <taxon>Catharanthinae</taxon>
        <taxon>Catharanthus</taxon>
    </lineage>
</organism>
<reference evidence="2" key="1">
    <citation type="journal article" date="2023" name="Nat. Plants">
        <title>Single-cell RNA sequencing provides a high-resolution roadmap for understanding the multicellular compartmentation of specialized metabolism.</title>
        <authorList>
            <person name="Sun S."/>
            <person name="Shen X."/>
            <person name="Li Y."/>
            <person name="Li Y."/>
            <person name="Wang S."/>
            <person name="Li R."/>
            <person name="Zhang H."/>
            <person name="Shen G."/>
            <person name="Guo B."/>
            <person name="Wei J."/>
            <person name="Xu J."/>
            <person name="St-Pierre B."/>
            <person name="Chen S."/>
            <person name="Sun C."/>
        </authorList>
    </citation>
    <scope>NUCLEOTIDE SEQUENCE [LARGE SCALE GENOMIC DNA]</scope>
</reference>
<gene>
    <name evidence="1" type="ORF">M9H77_32332</name>
</gene>